<dbReference type="EMBL" id="JANBPG010000003">
    <property type="protein sequence ID" value="KAJ1902244.1"/>
    <property type="molecule type" value="Genomic_DNA"/>
</dbReference>
<evidence type="ECO:0000313" key="2">
    <source>
        <dbReference type="Proteomes" id="UP001150581"/>
    </source>
</evidence>
<proteinExistence type="predicted"/>
<accession>A0ACC1IWX2</accession>
<reference evidence="1" key="1">
    <citation type="submission" date="2022-07" db="EMBL/GenBank/DDBJ databases">
        <title>Phylogenomic reconstructions and comparative analyses of Kickxellomycotina fungi.</title>
        <authorList>
            <person name="Reynolds N.K."/>
            <person name="Stajich J.E."/>
            <person name="Barry K."/>
            <person name="Grigoriev I.V."/>
            <person name="Crous P."/>
            <person name="Smith M.E."/>
        </authorList>
    </citation>
    <scope>NUCLEOTIDE SEQUENCE</scope>
    <source>
        <strain evidence="1">Benny 63K</strain>
    </source>
</reference>
<gene>
    <name evidence="1" type="ORF">LPJ66_000131</name>
</gene>
<sequence length="373" mass="42590">MAFAHELLHCCHIWRVTTLESVCRAEAVRISSSAHTAYLEAPVIPSDSIISEFLWIKFTKVVEIRLDSWRSAFDGNASKALLNSFNGKLVFPHAHTLNFVFNNSTYNYGSCMDLYKQNASRFANDIRYMVPNMRRVVLSCDRLDSSSYRDYKQPMTDSVCSSLCQGIDQISVDASYGGFPFALSAGYLPGITRIKYCLGGGQEKTVFELIRRSATTLRLLDIYRKCNGINGDEVIGLVQDETGHATVYPVLEKLGFNIYHCFFRFFRSSAIPNLGQVTLFPNLKVLCTSRRFYHYDDILLKGNFGTLEYLSLSLSPDLVSNLEECRTFTTNSHPRLRHLQLYNRYNPRYLGIMRPMTQQHALHLKSSAQHKHH</sequence>
<name>A0ACC1IWX2_9FUNG</name>
<comment type="caution">
    <text evidence="1">The sequence shown here is derived from an EMBL/GenBank/DDBJ whole genome shotgun (WGS) entry which is preliminary data.</text>
</comment>
<organism evidence="1 2">
    <name type="scientific">Kickxella alabastrina</name>
    <dbReference type="NCBI Taxonomy" id="61397"/>
    <lineage>
        <taxon>Eukaryota</taxon>
        <taxon>Fungi</taxon>
        <taxon>Fungi incertae sedis</taxon>
        <taxon>Zoopagomycota</taxon>
        <taxon>Kickxellomycotina</taxon>
        <taxon>Kickxellomycetes</taxon>
        <taxon>Kickxellales</taxon>
        <taxon>Kickxellaceae</taxon>
        <taxon>Kickxella</taxon>
    </lineage>
</organism>
<keyword evidence="2" id="KW-1185">Reference proteome</keyword>
<protein>
    <submittedName>
        <fullName evidence="1">Uncharacterized protein</fullName>
    </submittedName>
</protein>
<evidence type="ECO:0000313" key="1">
    <source>
        <dbReference type="EMBL" id="KAJ1902244.1"/>
    </source>
</evidence>
<dbReference type="Proteomes" id="UP001150581">
    <property type="component" value="Unassembled WGS sequence"/>
</dbReference>